<evidence type="ECO:0000313" key="2">
    <source>
        <dbReference type="Ensembl" id="ENSOABP00000073655.1"/>
    </source>
</evidence>
<feature type="compositionally biased region" description="Polar residues" evidence="1">
    <location>
        <begin position="22"/>
        <end position="32"/>
    </location>
</feature>
<protein>
    <submittedName>
        <fullName evidence="2">Uncharacterized protein</fullName>
    </submittedName>
</protein>
<organism evidence="2 3">
    <name type="scientific">Oreochromis aureus</name>
    <name type="common">Israeli tilapia</name>
    <name type="synonym">Chromis aureus</name>
    <dbReference type="NCBI Taxonomy" id="47969"/>
    <lineage>
        <taxon>Eukaryota</taxon>
        <taxon>Metazoa</taxon>
        <taxon>Chordata</taxon>
        <taxon>Craniata</taxon>
        <taxon>Vertebrata</taxon>
        <taxon>Euteleostomi</taxon>
        <taxon>Actinopterygii</taxon>
        <taxon>Neopterygii</taxon>
        <taxon>Teleostei</taxon>
        <taxon>Neoteleostei</taxon>
        <taxon>Acanthomorphata</taxon>
        <taxon>Ovalentaria</taxon>
        <taxon>Cichlomorphae</taxon>
        <taxon>Cichliformes</taxon>
        <taxon>Cichlidae</taxon>
        <taxon>African cichlids</taxon>
        <taxon>Pseudocrenilabrinae</taxon>
        <taxon>Oreochromini</taxon>
        <taxon>Oreochromis</taxon>
    </lineage>
</organism>
<dbReference type="Pfam" id="PF12496">
    <property type="entry name" value="BNIP2"/>
    <property type="match status" value="1"/>
</dbReference>
<reference evidence="3" key="1">
    <citation type="submission" date="2020-03" db="EMBL/GenBank/DDBJ databases">
        <title>Evolution of repeat sequences and sex chromosomes of tilapia species revealed by chromosome-level genomes.</title>
        <authorList>
            <person name="Xu L."/>
            <person name="Tao W."/>
            <person name="Wang D."/>
            <person name="Zhou Q."/>
        </authorList>
    </citation>
    <scope>NUCLEOTIDE SEQUENCE [LARGE SCALE GENOMIC DNA]</scope>
    <source>
        <strain evidence="3">Israel</strain>
    </source>
</reference>
<sequence>MMMKMASNEDATDDMENKEDQPSSADISGGSNQRRKLAAPPMNVSLDHSEGSLLSEDTLDTEDDGLDTGDDLDVNLDELDTPDEADSLEFNKHGDSEESVLGAGAASRDPGHRAAEESRLWRSVVIGEQEHRIDMKCIEPYKRVISHGVCGGCNEEKRGYHLSLRFPMCFDTTFSAE</sequence>
<dbReference type="AlphaFoldDB" id="A0AAZ1Y1H1"/>
<dbReference type="Proteomes" id="UP000472276">
    <property type="component" value="Unassembled WGS sequence"/>
</dbReference>
<evidence type="ECO:0000256" key="1">
    <source>
        <dbReference type="SAM" id="MobiDB-lite"/>
    </source>
</evidence>
<feature type="compositionally biased region" description="Acidic residues" evidence="1">
    <location>
        <begin position="57"/>
        <end position="87"/>
    </location>
</feature>
<dbReference type="Ensembl" id="ENSOABT00000064660.1">
    <property type="protein sequence ID" value="ENSOABP00000073655.1"/>
    <property type="gene ID" value="ENSOABG00000030364.1"/>
</dbReference>
<reference evidence="2" key="3">
    <citation type="submission" date="2025-09" db="UniProtKB">
        <authorList>
            <consortium name="Ensembl"/>
        </authorList>
    </citation>
    <scope>IDENTIFICATION</scope>
</reference>
<name>A0AAZ1Y1H1_OREAU</name>
<evidence type="ECO:0000313" key="3">
    <source>
        <dbReference type="Proteomes" id="UP000472276"/>
    </source>
</evidence>
<feature type="region of interest" description="Disordered" evidence="1">
    <location>
        <begin position="1"/>
        <end position="116"/>
    </location>
</feature>
<keyword evidence="3" id="KW-1185">Reference proteome</keyword>
<proteinExistence type="predicted"/>
<gene>
    <name evidence="2" type="primary">TDRKH</name>
</gene>
<accession>A0AAZ1Y1H1</accession>
<reference evidence="2" key="2">
    <citation type="submission" date="2025-08" db="UniProtKB">
        <authorList>
            <consortium name="Ensembl"/>
        </authorList>
    </citation>
    <scope>IDENTIFICATION</scope>
</reference>
<dbReference type="InterPro" id="IPR022181">
    <property type="entry name" value="Bcl2-/adenovirus-E1B"/>
</dbReference>